<dbReference type="Proteomes" id="UP000640614">
    <property type="component" value="Unassembled WGS sequence"/>
</dbReference>
<dbReference type="RefSeq" id="WP_193845017.1">
    <property type="nucleotide sequence ID" value="NZ_PRDM01000001.1"/>
</dbReference>
<gene>
    <name evidence="1" type="ORF">C4F50_03445</name>
</gene>
<proteinExistence type="predicted"/>
<accession>A0ABR9TF55</accession>
<keyword evidence="2" id="KW-1185">Reference proteome</keyword>
<name>A0ABR9TF55_9FLAO</name>
<evidence type="ECO:0000313" key="1">
    <source>
        <dbReference type="EMBL" id="MBE8723990.1"/>
    </source>
</evidence>
<organism evidence="1 2">
    <name type="scientific">Flavobacterium hungaricum</name>
    <dbReference type="NCBI Taxonomy" id="2082725"/>
    <lineage>
        <taxon>Bacteria</taxon>
        <taxon>Pseudomonadati</taxon>
        <taxon>Bacteroidota</taxon>
        <taxon>Flavobacteriia</taxon>
        <taxon>Flavobacteriales</taxon>
        <taxon>Flavobacteriaceae</taxon>
        <taxon>Flavobacterium</taxon>
    </lineage>
</organism>
<sequence>MHIDTETLPHCKIEEDQTPFTEYYIIRTPLFRFPEPLSTNNLESSIVLFGENNFKEQLTMLHNIINNYEEHELLENYQEEAFDRKAILDLIDFYFEKNKDIQRPWEKYNEHYSEKDYLDVMIAKRAGNLCYAAYKNS</sequence>
<protein>
    <submittedName>
        <fullName evidence="1">Uncharacterized protein</fullName>
    </submittedName>
</protein>
<evidence type="ECO:0000313" key="2">
    <source>
        <dbReference type="Proteomes" id="UP000640614"/>
    </source>
</evidence>
<comment type="caution">
    <text evidence="1">The sequence shown here is derived from an EMBL/GenBank/DDBJ whole genome shotgun (WGS) entry which is preliminary data.</text>
</comment>
<reference evidence="1 2" key="1">
    <citation type="submission" date="2018-07" db="EMBL/GenBank/DDBJ databases">
        <title>Genome assembly of strain KB82.</title>
        <authorList>
            <person name="Kukolya J."/>
            <person name="Horvath B."/>
            <person name="Nagy I."/>
            <person name="Toth A."/>
        </authorList>
    </citation>
    <scope>NUCLEOTIDE SEQUENCE [LARGE SCALE GENOMIC DNA]</scope>
    <source>
        <strain evidence="1 2">Kb82</strain>
    </source>
</reference>
<dbReference type="EMBL" id="PRDM01000001">
    <property type="protein sequence ID" value="MBE8723990.1"/>
    <property type="molecule type" value="Genomic_DNA"/>
</dbReference>